<protein>
    <recommendedName>
        <fullName evidence="4">Phosphodiesterase</fullName>
    </recommendedName>
</protein>
<dbReference type="AlphaFoldDB" id="A0A3P3VSK7"/>
<feature type="chain" id="PRO_5018022340" description="Phosphodiesterase" evidence="1">
    <location>
        <begin position="20"/>
        <end position="95"/>
    </location>
</feature>
<evidence type="ECO:0000313" key="2">
    <source>
        <dbReference type="EMBL" id="RRJ84676.1"/>
    </source>
</evidence>
<reference evidence="2 3" key="2">
    <citation type="submission" date="2018-12" db="EMBL/GenBank/DDBJ databases">
        <title>Simiduia agarivorans gen. nov., sp. nov., a marine, agarolytic bacterium isolated from shallow coastal water from Keelung, Taiwan.</title>
        <authorList>
            <person name="Shieh W.Y."/>
        </authorList>
    </citation>
    <scope>NUCLEOTIDE SEQUENCE [LARGE SCALE GENOMIC DNA]</scope>
    <source>
        <strain evidence="2 3">GTF-13</strain>
    </source>
</reference>
<evidence type="ECO:0000313" key="3">
    <source>
        <dbReference type="Proteomes" id="UP000280792"/>
    </source>
</evidence>
<reference evidence="2 3" key="1">
    <citation type="submission" date="2018-08" db="EMBL/GenBank/DDBJ databases">
        <authorList>
            <person name="Khan S.A."/>
        </authorList>
    </citation>
    <scope>NUCLEOTIDE SEQUENCE [LARGE SCALE GENOMIC DNA]</scope>
    <source>
        <strain evidence="2 3">GTF-13</strain>
    </source>
</reference>
<keyword evidence="1" id="KW-0732">Signal</keyword>
<keyword evidence="3" id="KW-1185">Reference proteome</keyword>
<feature type="signal peptide" evidence="1">
    <location>
        <begin position="1"/>
        <end position="19"/>
    </location>
</feature>
<dbReference type="RefSeq" id="WP_125015104.1">
    <property type="nucleotide sequence ID" value="NZ_QWEZ01000001.1"/>
</dbReference>
<dbReference type="Proteomes" id="UP000280792">
    <property type="component" value="Unassembled WGS sequence"/>
</dbReference>
<name>A0A3P3VSK7_9GAMM</name>
<proteinExistence type="predicted"/>
<sequence>MKKTLLLTALLASTPMVLAEQIRVDIGQQSPELADMARPQAGETMQAVEQAYGAPQSQSTVGSPPITTWRYENFSVYFEGDRVLHSVLHKKARSN</sequence>
<evidence type="ECO:0008006" key="4">
    <source>
        <dbReference type="Google" id="ProtNLM"/>
    </source>
</evidence>
<dbReference type="EMBL" id="QWEZ01000001">
    <property type="protein sequence ID" value="RRJ84676.1"/>
    <property type="molecule type" value="Genomic_DNA"/>
</dbReference>
<gene>
    <name evidence="2" type="ORF">D0544_06120</name>
</gene>
<organism evidence="2 3">
    <name type="scientific">Aestuariirhabdus litorea</name>
    <dbReference type="NCBI Taxonomy" id="2528527"/>
    <lineage>
        <taxon>Bacteria</taxon>
        <taxon>Pseudomonadati</taxon>
        <taxon>Pseudomonadota</taxon>
        <taxon>Gammaproteobacteria</taxon>
        <taxon>Oceanospirillales</taxon>
        <taxon>Aestuariirhabdaceae</taxon>
        <taxon>Aestuariirhabdus</taxon>
    </lineage>
</organism>
<accession>A0A3P3VSK7</accession>
<evidence type="ECO:0000256" key="1">
    <source>
        <dbReference type="SAM" id="SignalP"/>
    </source>
</evidence>
<comment type="caution">
    <text evidence="2">The sequence shown here is derived from an EMBL/GenBank/DDBJ whole genome shotgun (WGS) entry which is preliminary data.</text>
</comment>